<evidence type="ECO:0000256" key="2">
    <source>
        <dbReference type="ARBA" id="ARBA00022980"/>
    </source>
</evidence>
<dbReference type="GO" id="GO:0015934">
    <property type="term" value="C:large ribosomal subunit"/>
    <property type="evidence" value="ECO:0007669"/>
    <property type="project" value="InterPro"/>
</dbReference>
<evidence type="ECO:0000313" key="7">
    <source>
        <dbReference type="Proteomes" id="UP001238163"/>
    </source>
</evidence>
<comment type="caution">
    <text evidence="6">The sequence shown here is derived from an EMBL/GenBank/DDBJ whole genome shotgun (WGS) entry which is preliminary data.</text>
</comment>
<dbReference type="InterPro" id="IPR002677">
    <property type="entry name" value="Ribosomal_bL32"/>
</dbReference>
<dbReference type="NCBIfam" id="TIGR01031">
    <property type="entry name" value="rpmF_bact"/>
    <property type="match status" value="1"/>
</dbReference>
<evidence type="ECO:0000256" key="1">
    <source>
        <dbReference type="ARBA" id="ARBA00008560"/>
    </source>
</evidence>
<keyword evidence="7" id="KW-1185">Reference proteome</keyword>
<gene>
    <name evidence="5" type="primary">rpmF</name>
    <name evidence="6" type="ORF">J3R75_002337</name>
</gene>
<evidence type="ECO:0000256" key="4">
    <source>
        <dbReference type="ARBA" id="ARBA00035178"/>
    </source>
</evidence>
<organism evidence="6 7">
    <name type="scientific">Oligosphaera ethanolica</name>
    <dbReference type="NCBI Taxonomy" id="760260"/>
    <lineage>
        <taxon>Bacteria</taxon>
        <taxon>Pseudomonadati</taxon>
        <taxon>Lentisphaerota</taxon>
        <taxon>Oligosphaeria</taxon>
        <taxon>Oligosphaerales</taxon>
        <taxon>Oligosphaeraceae</taxon>
        <taxon>Oligosphaera</taxon>
    </lineage>
</organism>
<sequence>MAVQQSKVSKRVVRIRKAANRYEGVQVTLCTVCGKACLPHRVCKKCGSYDGKQVITVANKQA</sequence>
<dbReference type="GO" id="GO:0006412">
    <property type="term" value="P:translation"/>
    <property type="evidence" value="ECO:0007669"/>
    <property type="project" value="UniProtKB-UniRule"/>
</dbReference>
<reference evidence="6" key="1">
    <citation type="submission" date="2023-07" db="EMBL/GenBank/DDBJ databases">
        <title>Genomic Encyclopedia of Type Strains, Phase IV (KMG-IV): sequencing the most valuable type-strain genomes for metagenomic binning, comparative biology and taxonomic classification.</title>
        <authorList>
            <person name="Goeker M."/>
        </authorList>
    </citation>
    <scope>NUCLEOTIDE SEQUENCE</scope>
    <source>
        <strain evidence="6">DSM 24202</strain>
    </source>
</reference>
<dbReference type="SUPFAM" id="SSF57829">
    <property type="entry name" value="Zn-binding ribosomal proteins"/>
    <property type="match status" value="1"/>
</dbReference>
<dbReference type="HAMAP" id="MF_00340">
    <property type="entry name" value="Ribosomal_bL32"/>
    <property type="match status" value="1"/>
</dbReference>
<evidence type="ECO:0000256" key="5">
    <source>
        <dbReference type="HAMAP-Rule" id="MF_00340"/>
    </source>
</evidence>
<proteinExistence type="inferred from homology"/>
<dbReference type="AlphaFoldDB" id="A0AAE4AP77"/>
<evidence type="ECO:0000256" key="3">
    <source>
        <dbReference type="ARBA" id="ARBA00023274"/>
    </source>
</evidence>
<dbReference type="InterPro" id="IPR044957">
    <property type="entry name" value="Ribosomal_bL32_bact"/>
</dbReference>
<dbReference type="PANTHER" id="PTHR35534:SF1">
    <property type="entry name" value="LARGE RIBOSOMAL SUBUNIT PROTEIN BL32"/>
    <property type="match status" value="1"/>
</dbReference>
<keyword evidence="2 5" id="KW-0689">Ribosomal protein</keyword>
<comment type="similarity">
    <text evidence="1 5">Belongs to the bacterial ribosomal protein bL32 family.</text>
</comment>
<dbReference type="Pfam" id="PF01783">
    <property type="entry name" value="Ribosomal_L32p"/>
    <property type="match status" value="1"/>
</dbReference>
<dbReference type="GO" id="GO:0003735">
    <property type="term" value="F:structural constituent of ribosome"/>
    <property type="evidence" value="ECO:0007669"/>
    <property type="project" value="InterPro"/>
</dbReference>
<dbReference type="PANTHER" id="PTHR35534">
    <property type="entry name" value="50S RIBOSOMAL PROTEIN L32"/>
    <property type="match status" value="1"/>
</dbReference>
<accession>A0AAE4AP77</accession>
<dbReference type="RefSeq" id="WP_307261642.1">
    <property type="nucleotide sequence ID" value="NZ_JAUSVL010000001.1"/>
</dbReference>
<name>A0AAE4AP77_9BACT</name>
<dbReference type="Proteomes" id="UP001238163">
    <property type="component" value="Unassembled WGS sequence"/>
</dbReference>
<protein>
    <recommendedName>
        <fullName evidence="4 5">Large ribosomal subunit protein bL32</fullName>
    </recommendedName>
</protein>
<keyword evidence="3 5" id="KW-0687">Ribonucleoprotein</keyword>
<dbReference type="EMBL" id="JAUSVL010000001">
    <property type="protein sequence ID" value="MDQ0290230.1"/>
    <property type="molecule type" value="Genomic_DNA"/>
</dbReference>
<dbReference type="InterPro" id="IPR011332">
    <property type="entry name" value="Ribosomal_zn-bd"/>
</dbReference>
<evidence type="ECO:0000313" key="6">
    <source>
        <dbReference type="EMBL" id="MDQ0290230.1"/>
    </source>
</evidence>